<dbReference type="SUPFAM" id="SSF81343">
    <property type="entry name" value="Fumarate reductase respiratory complex transmembrane subunits"/>
    <property type="match status" value="1"/>
</dbReference>
<dbReference type="RefSeq" id="XP_007321630.1">
    <property type="nucleotide sequence ID" value="XM_007321568.1"/>
</dbReference>
<dbReference type="PANTHER" id="PTHR38409:SF1">
    <property type="entry name" value="MITOCHONDRIAL ADAPTER PROTEIN MCP1"/>
    <property type="match status" value="1"/>
</dbReference>
<reference evidence="2" key="1">
    <citation type="submission" date="2011-04" db="EMBL/GenBank/DDBJ databases">
        <title>Evolution of plant cell wall degrading machinery underlies the functional diversity of forest fungi.</title>
        <authorList>
            <consortium name="US DOE Joint Genome Institute (JGI-PGF)"/>
            <person name="Eastwood D.C."/>
            <person name="Floudas D."/>
            <person name="Binder M."/>
            <person name="Majcherczyk A."/>
            <person name="Schneider P."/>
            <person name="Aerts A."/>
            <person name="Asiegbu F.O."/>
            <person name="Baker S.E."/>
            <person name="Barry K."/>
            <person name="Bendiksby M."/>
            <person name="Blumentritt M."/>
            <person name="Coutinho P.M."/>
            <person name="Cullen D."/>
            <person name="Cullen D."/>
            <person name="Gathman A."/>
            <person name="Goodell B."/>
            <person name="Henrissat B."/>
            <person name="Ihrmark K."/>
            <person name="Kauserud H."/>
            <person name="Kohler A."/>
            <person name="LaButti K."/>
            <person name="Lapidus A."/>
            <person name="Lavin J.L."/>
            <person name="Lee Y.-H."/>
            <person name="Lindquist E."/>
            <person name="Lilly W."/>
            <person name="Lucas S."/>
            <person name="Morin E."/>
            <person name="Murat C."/>
            <person name="Oguiza J.A."/>
            <person name="Park J."/>
            <person name="Pisabarro A.G."/>
            <person name="Riley R."/>
            <person name="Rosling A."/>
            <person name="Salamov A."/>
            <person name="Schmidt O."/>
            <person name="Schmutz J."/>
            <person name="Skrede I."/>
            <person name="Stenlid J."/>
            <person name="Wiebenga A."/>
            <person name="Xie X."/>
            <person name="Kues U."/>
            <person name="Hibbett D.S."/>
            <person name="Hoffmeister D."/>
            <person name="Hogberg N."/>
            <person name="Martin F."/>
            <person name="Grigoriev I.V."/>
            <person name="Watkinson S.C."/>
        </authorList>
    </citation>
    <scope>NUCLEOTIDE SEQUENCE</scope>
    <source>
        <strain evidence="2">S7.9</strain>
    </source>
</reference>
<keyword evidence="1" id="KW-1133">Transmembrane helix</keyword>
<dbReference type="GO" id="GO:0055088">
    <property type="term" value="P:lipid homeostasis"/>
    <property type="evidence" value="ECO:0007669"/>
    <property type="project" value="InterPro"/>
</dbReference>
<keyword evidence="1" id="KW-0812">Transmembrane</keyword>
<feature type="transmembrane region" description="Helical" evidence="1">
    <location>
        <begin position="159"/>
        <end position="181"/>
    </location>
</feature>
<name>F8P5F7_SERL9</name>
<dbReference type="EMBL" id="GL945438">
    <property type="protein sequence ID" value="EGO21844.1"/>
    <property type="molecule type" value="Genomic_DNA"/>
</dbReference>
<dbReference type="Proteomes" id="UP000008064">
    <property type="component" value="Unassembled WGS sequence"/>
</dbReference>
<keyword evidence="1" id="KW-0472">Membrane</keyword>
<gene>
    <name evidence="2" type="ORF">SERLADRAFT_357594</name>
</gene>
<dbReference type="InterPro" id="IPR034804">
    <property type="entry name" value="SQR/QFR_C/D"/>
</dbReference>
<sequence length="245" mass="26830">MASNPSNDPNGQPKAVTYLTRIAHGSAPFITTFLLIHLSAPMVANIGGSSLSSQVMLLGREYYQTSFGEKYLVLVPLGIHVASGIAKRILSPPQRKPRSLLSILSVTAYAALSVFVPIHFFTHRISPSDPAAPILAVGPAELDYEYVKFALHTWPWRSWGLYAGLVGCVSLHAAEGMGVIFNTWFRGGKKSWCIPKTNTRRLVAACVTLPVLSGLFVFSREPLMTLSSFAGRFEAAFTQSWIYRL</sequence>
<dbReference type="PANTHER" id="PTHR38409">
    <property type="entry name" value="MDM10-COMPLEMENTING PROTEIN 1"/>
    <property type="match status" value="1"/>
</dbReference>
<accession>F8P5F7</accession>
<proteinExistence type="predicted"/>
<dbReference type="InterPro" id="IPR039960">
    <property type="entry name" value="MCP1"/>
</dbReference>
<feature type="transmembrane region" description="Helical" evidence="1">
    <location>
        <begin position="29"/>
        <end position="51"/>
    </location>
</feature>
<feature type="transmembrane region" description="Helical" evidence="1">
    <location>
        <begin position="202"/>
        <end position="219"/>
    </location>
</feature>
<dbReference type="GeneID" id="18809577"/>
<dbReference type="Gene3D" id="1.20.1300.10">
    <property type="entry name" value="Fumarate reductase/succinate dehydrogenase, transmembrane subunit"/>
    <property type="match status" value="1"/>
</dbReference>
<dbReference type="AlphaFoldDB" id="F8P5F7"/>
<evidence type="ECO:0000256" key="1">
    <source>
        <dbReference type="SAM" id="Phobius"/>
    </source>
</evidence>
<organism>
    <name type="scientific">Serpula lacrymans var. lacrymans (strain S7.9)</name>
    <name type="common">Dry rot fungus</name>
    <dbReference type="NCBI Taxonomy" id="578457"/>
    <lineage>
        <taxon>Eukaryota</taxon>
        <taxon>Fungi</taxon>
        <taxon>Dikarya</taxon>
        <taxon>Basidiomycota</taxon>
        <taxon>Agaricomycotina</taxon>
        <taxon>Agaricomycetes</taxon>
        <taxon>Agaricomycetidae</taxon>
        <taxon>Boletales</taxon>
        <taxon>Coniophorineae</taxon>
        <taxon>Serpulaceae</taxon>
        <taxon>Serpula</taxon>
    </lineage>
</organism>
<dbReference type="HOGENOM" id="CLU_086446_0_0_1"/>
<protein>
    <recommendedName>
        <fullName evidence="3">Mitochondrial adapter protein MCP1 transmembrane domain-containing protein</fullName>
    </recommendedName>
</protein>
<feature type="transmembrane region" description="Helical" evidence="1">
    <location>
        <begin position="71"/>
        <end position="90"/>
    </location>
</feature>
<dbReference type="KEGG" id="sla:SERLADRAFT_357594"/>
<feature type="transmembrane region" description="Helical" evidence="1">
    <location>
        <begin position="102"/>
        <end position="121"/>
    </location>
</feature>
<evidence type="ECO:0008006" key="3">
    <source>
        <dbReference type="Google" id="ProtNLM"/>
    </source>
</evidence>
<evidence type="ECO:0000313" key="2">
    <source>
        <dbReference type="EMBL" id="EGO21844.1"/>
    </source>
</evidence>
<dbReference type="GO" id="GO:0016020">
    <property type="term" value="C:membrane"/>
    <property type="evidence" value="ECO:0007669"/>
    <property type="project" value="InterPro"/>
</dbReference>
<dbReference type="OrthoDB" id="10259513at2759"/>